<dbReference type="GO" id="GO:0006508">
    <property type="term" value="P:proteolysis"/>
    <property type="evidence" value="ECO:0007669"/>
    <property type="project" value="UniProtKB-KW"/>
</dbReference>
<evidence type="ECO:0000256" key="3">
    <source>
        <dbReference type="ARBA" id="ARBA00022723"/>
    </source>
</evidence>
<keyword evidence="11" id="KW-1185">Reference proteome</keyword>
<dbReference type="PROSITE" id="PS51695">
    <property type="entry name" value="SEDOLISIN"/>
    <property type="match status" value="1"/>
</dbReference>
<feature type="signal peptide" evidence="8">
    <location>
        <begin position="1"/>
        <end position="19"/>
    </location>
</feature>
<dbReference type="AlphaFoldDB" id="A0A916TJK6"/>
<keyword evidence="6" id="KW-0106">Calcium</keyword>
<keyword evidence="3" id="KW-0479">Metal-binding</keyword>
<name>A0A916TJK6_9MICO</name>
<dbReference type="Gene3D" id="3.40.50.200">
    <property type="entry name" value="Peptidase S8/S53 domain"/>
    <property type="match status" value="1"/>
</dbReference>
<dbReference type="Pfam" id="PF09286">
    <property type="entry name" value="Pro-kuma_activ"/>
    <property type="match status" value="1"/>
</dbReference>
<dbReference type="InterPro" id="IPR036852">
    <property type="entry name" value="Peptidase_S8/S53_dom_sf"/>
</dbReference>
<dbReference type="Proteomes" id="UP000636793">
    <property type="component" value="Unassembled WGS sequence"/>
</dbReference>
<dbReference type="SMART" id="SM00944">
    <property type="entry name" value="Pro-kuma_activ"/>
    <property type="match status" value="1"/>
</dbReference>
<dbReference type="GO" id="GO:0004252">
    <property type="term" value="F:serine-type endopeptidase activity"/>
    <property type="evidence" value="ECO:0007669"/>
    <property type="project" value="InterPro"/>
</dbReference>
<keyword evidence="4" id="KW-0378">Hydrolase</keyword>
<evidence type="ECO:0000256" key="2">
    <source>
        <dbReference type="ARBA" id="ARBA00022670"/>
    </source>
</evidence>
<keyword evidence="8" id="KW-0732">Signal</keyword>
<evidence type="ECO:0000256" key="5">
    <source>
        <dbReference type="ARBA" id="ARBA00022825"/>
    </source>
</evidence>
<dbReference type="InterPro" id="IPR030400">
    <property type="entry name" value="Sedolisin_dom"/>
</dbReference>
<evidence type="ECO:0000256" key="6">
    <source>
        <dbReference type="ARBA" id="ARBA00022837"/>
    </source>
</evidence>
<feature type="chain" id="PRO_5036826847" evidence="8">
    <location>
        <begin position="20"/>
        <end position="636"/>
    </location>
</feature>
<keyword evidence="5" id="KW-0720">Serine protease</keyword>
<dbReference type="CDD" id="cd11377">
    <property type="entry name" value="Pro-peptidase_S53"/>
    <property type="match status" value="1"/>
</dbReference>
<evidence type="ECO:0000256" key="7">
    <source>
        <dbReference type="ARBA" id="ARBA00023145"/>
    </source>
</evidence>
<evidence type="ECO:0000313" key="10">
    <source>
        <dbReference type="EMBL" id="GGB47669.1"/>
    </source>
</evidence>
<evidence type="ECO:0000259" key="9">
    <source>
        <dbReference type="PROSITE" id="PS51695"/>
    </source>
</evidence>
<comment type="caution">
    <text evidence="10">The sequence shown here is derived from an EMBL/GenBank/DDBJ whole genome shotgun (WGS) entry which is preliminary data.</text>
</comment>
<dbReference type="InterPro" id="IPR000209">
    <property type="entry name" value="Peptidase_S8/S53_dom"/>
</dbReference>
<evidence type="ECO:0000256" key="1">
    <source>
        <dbReference type="ARBA" id="ARBA00001913"/>
    </source>
</evidence>
<dbReference type="SUPFAM" id="SSF52743">
    <property type="entry name" value="Subtilisin-like"/>
    <property type="match status" value="1"/>
</dbReference>
<protein>
    <submittedName>
        <fullName evidence="10">Serine protease</fullName>
    </submittedName>
</protein>
<dbReference type="CDD" id="cd04056">
    <property type="entry name" value="Peptidases_S53"/>
    <property type="match status" value="1"/>
</dbReference>
<keyword evidence="7" id="KW-0865">Zymogen</keyword>
<sequence length="636" mass="65634">MAIAGATALASVGAAGAHAAPANGRSTLTGSQAPWATSAHKVGSAHGAEKVTFRVYLPNKADASSYALAVSTPGNALYGKFLTPAQYRKKFSPTAGQVSAVSSWLKSQGAHVGSVPGNNKYVEATTTVSNAAKMFHTGFAEYSFQGHRLRANTTPLSVPTSAGAVEAVIGLDESATLARANVVPAPPVFKNAQPCSAYWGEKTVANTATPDGTTLPSSPSTFAPCGYAGAQLQGAYGMSGPIASGNDGSGVTVGVIDAYASPTMKQDLETYSAKHGLPKPNLKEVVPPGTYNRAVNKKQDPQGWAGEEALDLEAVHTMAPGANLVYIGAPNNYRDLDAIMNKVVDKHLADVVSNSYGYGGEALPKGYIKPQLDTQMQAAAEGISLFFSSGDDGDETGGVAGATPTPDWPASSPYVTAVGGTSLGVSQTNSRIFELGWQTGKSTLKDGAWTPPQPGTYMYGAGGGTSRLFAQPAYQKGVVPNSISQVYGGPAMRTVPDVAALADPTTGMLVGQTQLFPDGHSDYSEYRIGGTSLASPLFAGMWALAVQNHGAYGLANPTLYGASAASNDITKDQRAAYPGTIRVDYVNGVDAADGYSYTARSFDDDEPLTIHVRQGYDDVTGVGSPAGTAWLDAVTK</sequence>
<dbReference type="InterPro" id="IPR050819">
    <property type="entry name" value="Tripeptidyl-peptidase_I"/>
</dbReference>
<reference evidence="10" key="1">
    <citation type="journal article" date="2014" name="Int. J. Syst. Evol. Microbiol.">
        <title>Complete genome sequence of Corynebacterium casei LMG S-19264T (=DSM 44701T), isolated from a smear-ripened cheese.</title>
        <authorList>
            <consortium name="US DOE Joint Genome Institute (JGI-PGF)"/>
            <person name="Walter F."/>
            <person name="Albersmeier A."/>
            <person name="Kalinowski J."/>
            <person name="Ruckert C."/>
        </authorList>
    </citation>
    <scope>NUCLEOTIDE SEQUENCE</scope>
    <source>
        <strain evidence="10">CGMCC 1.15085</strain>
    </source>
</reference>
<evidence type="ECO:0000313" key="11">
    <source>
        <dbReference type="Proteomes" id="UP000636793"/>
    </source>
</evidence>
<dbReference type="EMBL" id="BMHI01000009">
    <property type="protein sequence ID" value="GGB47669.1"/>
    <property type="molecule type" value="Genomic_DNA"/>
</dbReference>
<organism evidence="10 11">
    <name type="scientific">Flexivirga endophytica</name>
    <dbReference type="NCBI Taxonomy" id="1849103"/>
    <lineage>
        <taxon>Bacteria</taxon>
        <taxon>Bacillati</taxon>
        <taxon>Actinomycetota</taxon>
        <taxon>Actinomycetes</taxon>
        <taxon>Micrococcales</taxon>
        <taxon>Dermacoccaceae</taxon>
        <taxon>Flexivirga</taxon>
    </lineage>
</organism>
<comment type="cofactor">
    <cofactor evidence="1">
        <name>Ca(2+)</name>
        <dbReference type="ChEBI" id="CHEBI:29108"/>
    </cofactor>
</comment>
<proteinExistence type="predicted"/>
<evidence type="ECO:0000256" key="4">
    <source>
        <dbReference type="ARBA" id="ARBA00022801"/>
    </source>
</evidence>
<dbReference type="Pfam" id="PF00082">
    <property type="entry name" value="Peptidase_S8"/>
    <property type="match status" value="1"/>
</dbReference>
<dbReference type="GO" id="GO:0046872">
    <property type="term" value="F:metal ion binding"/>
    <property type="evidence" value="ECO:0007669"/>
    <property type="project" value="UniProtKB-KW"/>
</dbReference>
<gene>
    <name evidence="10" type="ORF">GCM10011492_43540</name>
</gene>
<dbReference type="InterPro" id="IPR023828">
    <property type="entry name" value="Peptidase_S8_Ser-AS"/>
</dbReference>
<dbReference type="PANTHER" id="PTHR14218">
    <property type="entry name" value="PROTEASE S8 TRIPEPTIDYL PEPTIDASE I CLN2"/>
    <property type="match status" value="1"/>
</dbReference>
<dbReference type="PANTHER" id="PTHR14218:SF15">
    <property type="entry name" value="TRIPEPTIDYL-PEPTIDASE 1"/>
    <property type="match status" value="1"/>
</dbReference>
<keyword evidence="2 10" id="KW-0645">Protease</keyword>
<accession>A0A916TJK6</accession>
<dbReference type="GO" id="GO:0008240">
    <property type="term" value="F:tripeptidyl-peptidase activity"/>
    <property type="evidence" value="ECO:0007669"/>
    <property type="project" value="TreeGrafter"/>
</dbReference>
<evidence type="ECO:0000256" key="8">
    <source>
        <dbReference type="SAM" id="SignalP"/>
    </source>
</evidence>
<dbReference type="InterPro" id="IPR015366">
    <property type="entry name" value="S53_propep"/>
</dbReference>
<feature type="domain" description="Peptidase S53" evidence="9">
    <location>
        <begin position="226"/>
        <end position="636"/>
    </location>
</feature>
<reference evidence="10" key="2">
    <citation type="submission" date="2020-09" db="EMBL/GenBank/DDBJ databases">
        <authorList>
            <person name="Sun Q."/>
            <person name="Zhou Y."/>
        </authorList>
    </citation>
    <scope>NUCLEOTIDE SEQUENCE</scope>
    <source>
        <strain evidence="10">CGMCC 1.15085</strain>
    </source>
</reference>
<dbReference type="PROSITE" id="PS00138">
    <property type="entry name" value="SUBTILASE_SER"/>
    <property type="match status" value="1"/>
</dbReference>
<dbReference type="SUPFAM" id="SSF54897">
    <property type="entry name" value="Protease propeptides/inhibitors"/>
    <property type="match status" value="1"/>
</dbReference>